<keyword evidence="5 8" id="KW-1133">Transmembrane helix</keyword>
<keyword evidence="10" id="KW-1185">Reference proteome</keyword>
<feature type="transmembrane region" description="Helical" evidence="8">
    <location>
        <begin position="33"/>
        <end position="52"/>
    </location>
</feature>
<evidence type="ECO:0000256" key="7">
    <source>
        <dbReference type="ARBA" id="ARBA00049663"/>
    </source>
</evidence>
<keyword evidence="4 8" id="KW-0812">Transmembrane</keyword>
<keyword evidence="2" id="KW-0813">Transport</keyword>
<dbReference type="PANTHER" id="PTHR30354">
    <property type="entry name" value="GNT FAMILY GLUCONATE TRANSPORTER"/>
    <property type="match status" value="1"/>
</dbReference>
<dbReference type="OrthoDB" id="9787129at2"/>
<evidence type="ECO:0000256" key="1">
    <source>
        <dbReference type="ARBA" id="ARBA00004651"/>
    </source>
</evidence>
<feature type="transmembrane region" description="Helical" evidence="8">
    <location>
        <begin position="273"/>
        <end position="289"/>
    </location>
</feature>
<feature type="transmembrane region" description="Helical" evidence="8">
    <location>
        <begin position="188"/>
        <end position="207"/>
    </location>
</feature>
<dbReference type="Pfam" id="PF02447">
    <property type="entry name" value="GntP_permease"/>
    <property type="match status" value="1"/>
</dbReference>
<feature type="transmembrane region" description="Helical" evidence="8">
    <location>
        <begin position="310"/>
        <end position="330"/>
    </location>
</feature>
<proteinExistence type="inferred from homology"/>
<evidence type="ECO:0000256" key="4">
    <source>
        <dbReference type="ARBA" id="ARBA00022692"/>
    </source>
</evidence>
<evidence type="ECO:0000256" key="8">
    <source>
        <dbReference type="SAM" id="Phobius"/>
    </source>
</evidence>
<feature type="transmembrane region" description="Helical" evidence="8">
    <location>
        <begin position="110"/>
        <end position="138"/>
    </location>
</feature>
<feature type="transmembrane region" description="Helical" evidence="8">
    <location>
        <begin position="232"/>
        <end position="253"/>
    </location>
</feature>
<comment type="subcellular location">
    <subcellularLocation>
        <location evidence="1">Cell membrane</location>
        <topology evidence="1">Multi-pass membrane protein</topology>
    </subcellularLocation>
</comment>
<dbReference type="RefSeq" id="WP_092172100.1">
    <property type="nucleotide sequence ID" value="NZ_FNZH01000002.1"/>
</dbReference>
<name>A0A1H6WXI2_9BACT</name>
<gene>
    <name evidence="9" type="ORF">SAMN05192553_102746</name>
</gene>
<evidence type="ECO:0000256" key="5">
    <source>
        <dbReference type="ARBA" id="ARBA00022989"/>
    </source>
</evidence>
<keyword evidence="3" id="KW-1003">Cell membrane</keyword>
<dbReference type="EMBL" id="FNZH01000002">
    <property type="protein sequence ID" value="SEJ17065.1"/>
    <property type="molecule type" value="Genomic_DNA"/>
</dbReference>
<dbReference type="GO" id="GO:0015128">
    <property type="term" value="F:gluconate transmembrane transporter activity"/>
    <property type="evidence" value="ECO:0007669"/>
    <property type="project" value="InterPro"/>
</dbReference>
<keyword evidence="6 8" id="KW-0472">Membrane</keyword>
<evidence type="ECO:0000313" key="10">
    <source>
        <dbReference type="Proteomes" id="UP000199403"/>
    </source>
</evidence>
<comment type="similarity">
    <text evidence="7">Belongs to the GntP permease family.</text>
</comment>
<feature type="transmembrane region" description="Helical" evidence="8">
    <location>
        <begin position="72"/>
        <end position="90"/>
    </location>
</feature>
<dbReference type="STRING" id="1416801.SAMN05192553_102746"/>
<evidence type="ECO:0000256" key="2">
    <source>
        <dbReference type="ARBA" id="ARBA00022448"/>
    </source>
</evidence>
<feature type="transmembrane region" description="Helical" evidence="8">
    <location>
        <begin position="389"/>
        <end position="405"/>
    </location>
</feature>
<feature type="transmembrane region" description="Helical" evidence="8">
    <location>
        <begin position="425"/>
        <end position="450"/>
    </location>
</feature>
<accession>A0A1H6WXI2</accession>
<organism evidence="9 10">
    <name type="scientific">Cyclobacterium xiamenense</name>
    <dbReference type="NCBI Taxonomy" id="1297121"/>
    <lineage>
        <taxon>Bacteria</taxon>
        <taxon>Pseudomonadati</taxon>
        <taxon>Bacteroidota</taxon>
        <taxon>Cytophagia</taxon>
        <taxon>Cytophagales</taxon>
        <taxon>Cyclobacteriaceae</taxon>
        <taxon>Cyclobacterium</taxon>
    </lineage>
</organism>
<dbReference type="InterPro" id="IPR003474">
    <property type="entry name" value="Glcn_transporter"/>
</dbReference>
<feature type="transmembrane region" description="Helical" evidence="8">
    <location>
        <begin position="150"/>
        <end position="168"/>
    </location>
</feature>
<evidence type="ECO:0000313" key="9">
    <source>
        <dbReference type="EMBL" id="SEJ17065.1"/>
    </source>
</evidence>
<evidence type="ECO:0000256" key="3">
    <source>
        <dbReference type="ARBA" id="ARBA00022475"/>
    </source>
</evidence>
<protein>
    <submittedName>
        <fullName evidence="9">Predicted D-glycerate permease</fullName>
    </submittedName>
</protein>
<dbReference type="Proteomes" id="UP000199403">
    <property type="component" value="Unassembled WGS sequence"/>
</dbReference>
<feature type="transmembrane region" description="Helical" evidence="8">
    <location>
        <begin position="9"/>
        <end position="27"/>
    </location>
</feature>
<dbReference type="PANTHER" id="PTHR30354:SF22">
    <property type="entry name" value="HIGH-AFFINITY GLUCONATE TRANSPORTER"/>
    <property type="match status" value="1"/>
</dbReference>
<dbReference type="GO" id="GO:0005886">
    <property type="term" value="C:plasma membrane"/>
    <property type="evidence" value="ECO:0007669"/>
    <property type="project" value="UniProtKB-SubCell"/>
</dbReference>
<sequence length="453" mass="47766">MDSLISSPYWSFLVLLLSILLVAQLISRWRFHPFIALVIAAVFVGLISPDLVRDRGLIAAIELPMTELGSMAGKIAWVIALAAVIGTAMMESGAASQIVSQLLKRLGEKQAGLALMLAGFILSIPVFLDTVFFLLIPLGITLAAKTGKDYVLYVTAIGGGAAITHSIVPPTPGPLIMAETLGLDLGLVISTGLLLGILPAFVVLFVGKKLNRALRIPLRIAPAPIVAGGKELSLGLSLLPILLPILLIGAASLVEALTGSVPEWLGFLGNKNLAMAAGTAVALYLWAITRDLQSTVLWEKIGKPLEIGGLIILITSAGGAYGAMIGHTGIGEAIRLSSENLQLHYIPLAWLIAAVLKTAQGSGTVAMISSAAIVSALIGDGSELPYHPVYLLMAMGFGSLFVSWMNDSAFWVVARMSGLTEKEALKTWTFLLAIISLAGMLQVWLLSWIVPLI</sequence>
<dbReference type="AlphaFoldDB" id="A0A1H6WXI2"/>
<reference evidence="10" key="1">
    <citation type="submission" date="2016-10" db="EMBL/GenBank/DDBJ databases">
        <authorList>
            <person name="Varghese N."/>
            <person name="Submissions S."/>
        </authorList>
    </citation>
    <scope>NUCLEOTIDE SEQUENCE [LARGE SCALE GENOMIC DNA]</scope>
    <source>
        <strain evidence="10">IBRC-M 10761</strain>
    </source>
</reference>
<evidence type="ECO:0000256" key="6">
    <source>
        <dbReference type="ARBA" id="ARBA00023136"/>
    </source>
</evidence>